<dbReference type="Proteomes" id="UP001224926">
    <property type="component" value="Chromosome"/>
</dbReference>
<evidence type="ECO:0000313" key="2">
    <source>
        <dbReference type="EMBL" id="WMT09453.1"/>
    </source>
</evidence>
<reference evidence="2 3" key="1">
    <citation type="submission" date="2022-07" db="EMBL/GenBank/DDBJ databases">
        <title>Two temperate virus in Haloterrigena jeotgali A29.</title>
        <authorList>
            <person name="Deng X."/>
        </authorList>
    </citation>
    <scope>NUCLEOTIDE SEQUENCE [LARGE SCALE GENOMIC DNA]</scope>
    <source>
        <strain evidence="2 3">A29</strain>
    </source>
</reference>
<name>A0AAF0T2T6_9EURY</name>
<dbReference type="InterPro" id="IPR055755">
    <property type="entry name" value="DUF7331"/>
</dbReference>
<dbReference type="EMBL" id="CP101873">
    <property type="protein sequence ID" value="WMT09453.1"/>
    <property type="molecule type" value="Genomic_DNA"/>
</dbReference>
<evidence type="ECO:0000256" key="1">
    <source>
        <dbReference type="SAM" id="MobiDB-lite"/>
    </source>
</evidence>
<feature type="region of interest" description="Disordered" evidence="1">
    <location>
        <begin position="1"/>
        <end position="22"/>
    </location>
</feature>
<dbReference type="Pfam" id="PF24018">
    <property type="entry name" value="DUF7331"/>
    <property type="match status" value="1"/>
</dbReference>
<dbReference type="AlphaFoldDB" id="A0AAF0T2T6"/>
<accession>A0AAF0T2T6</accession>
<gene>
    <name evidence="2" type="ORF">NP511_07390</name>
</gene>
<keyword evidence="3" id="KW-1185">Reference proteome</keyword>
<dbReference type="GeneID" id="84213752"/>
<dbReference type="RefSeq" id="WP_162834888.1">
    <property type="nucleotide sequence ID" value="NZ_CP101873.1"/>
</dbReference>
<sequence>MRSDGTRRTDDSGTADIERERYASYRDGNERVIVDRRNPAAWVRSTVVRPCVR</sequence>
<protein>
    <submittedName>
        <fullName evidence="2">Uncharacterized protein</fullName>
    </submittedName>
</protein>
<organism evidence="2 3">
    <name type="scientific">Natrinema thermotolerans</name>
    <dbReference type="NCBI Taxonomy" id="121872"/>
    <lineage>
        <taxon>Archaea</taxon>
        <taxon>Methanobacteriati</taxon>
        <taxon>Methanobacteriota</taxon>
        <taxon>Stenosarchaea group</taxon>
        <taxon>Halobacteria</taxon>
        <taxon>Halobacteriales</taxon>
        <taxon>Natrialbaceae</taxon>
        <taxon>Natrinema</taxon>
    </lineage>
</organism>
<evidence type="ECO:0000313" key="3">
    <source>
        <dbReference type="Proteomes" id="UP001224926"/>
    </source>
</evidence>
<proteinExistence type="predicted"/>